<comment type="caution">
    <text evidence="5">The sequence shown here is derived from an EMBL/GenBank/DDBJ whole genome shotgun (WGS) entry which is preliminary data.</text>
</comment>
<evidence type="ECO:0000313" key="5">
    <source>
        <dbReference type="EMBL" id="RZO77083.1"/>
    </source>
</evidence>
<dbReference type="GO" id="GO:0016746">
    <property type="term" value="F:acyltransferase activity"/>
    <property type="evidence" value="ECO:0007669"/>
    <property type="project" value="UniProtKB-KW"/>
</dbReference>
<accession>A0A520S3P8</accession>
<dbReference type="InterPro" id="IPR011004">
    <property type="entry name" value="Trimer_LpxA-like_sf"/>
</dbReference>
<dbReference type="InterPro" id="IPR050065">
    <property type="entry name" value="GlmU-like"/>
</dbReference>
<dbReference type="EMBL" id="SHAG01000005">
    <property type="protein sequence ID" value="RZO77083.1"/>
    <property type="molecule type" value="Genomic_DNA"/>
</dbReference>
<reference evidence="5 6" key="1">
    <citation type="submission" date="2019-02" db="EMBL/GenBank/DDBJ databases">
        <title>Prokaryotic population dynamics and viral predation in marine succession experiment using metagenomics: the confinement effect.</title>
        <authorList>
            <person name="Haro-Moreno J.M."/>
            <person name="Rodriguez-Valera F."/>
            <person name="Lopez-Perez M."/>
        </authorList>
    </citation>
    <scope>NUCLEOTIDE SEQUENCE [LARGE SCALE GENOMIC DNA]</scope>
    <source>
        <strain evidence="5">MED-G157</strain>
    </source>
</reference>
<dbReference type="PANTHER" id="PTHR43584:SF8">
    <property type="entry name" value="N-ACETYLMURAMATE ALPHA-1-PHOSPHATE URIDYLYLTRANSFERASE"/>
    <property type="match status" value="1"/>
</dbReference>
<organism evidence="5 6">
    <name type="scientific">OM182 bacterium</name>
    <dbReference type="NCBI Taxonomy" id="2510334"/>
    <lineage>
        <taxon>Bacteria</taxon>
        <taxon>Pseudomonadati</taxon>
        <taxon>Pseudomonadota</taxon>
        <taxon>Gammaproteobacteria</taxon>
        <taxon>OMG group</taxon>
        <taxon>OM182 clade</taxon>
    </lineage>
</organism>
<evidence type="ECO:0000256" key="1">
    <source>
        <dbReference type="ARBA" id="ARBA00022679"/>
    </source>
</evidence>
<proteinExistence type="predicted"/>
<dbReference type="InterPro" id="IPR056729">
    <property type="entry name" value="GMPPB_C"/>
</dbReference>
<evidence type="ECO:0000256" key="2">
    <source>
        <dbReference type="ARBA" id="ARBA00022737"/>
    </source>
</evidence>
<sequence length="239" mass="25698">MFSPELFFDLKHFSHSNIFSNTQTVWTPLANLNNYLENWFSSHRPCQNDVSIAETARIYGAVSFGPGSLVEDGACIVGPAVIGEECEIRQGAYIRGNCLMGDRCILGHASELKNSIMLNDAKAPHFAYVGDSILGNNVNLGAGTKLSNLTISTKKNIKSGLRPTLKLSVKNKIIDTGLSKLGAIVGDNSQTGCNAVTNPGTIIGKNTLVYANTSVSKGLVPENSIVKLRQVVEITERNT</sequence>
<keyword evidence="3" id="KW-0012">Acyltransferase</keyword>
<protein>
    <submittedName>
        <fullName evidence="5">Glucose-1-phosphate thymidylyltransferase</fullName>
    </submittedName>
</protein>
<evidence type="ECO:0000313" key="6">
    <source>
        <dbReference type="Proteomes" id="UP000316199"/>
    </source>
</evidence>
<evidence type="ECO:0000259" key="4">
    <source>
        <dbReference type="Pfam" id="PF25087"/>
    </source>
</evidence>
<keyword evidence="2" id="KW-0677">Repeat</keyword>
<gene>
    <name evidence="5" type="ORF">EVA68_02405</name>
</gene>
<dbReference type="PANTHER" id="PTHR43584">
    <property type="entry name" value="NUCLEOTIDYL TRANSFERASE"/>
    <property type="match status" value="1"/>
</dbReference>
<dbReference type="AlphaFoldDB" id="A0A520S3P8"/>
<dbReference type="Gene3D" id="2.160.10.10">
    <property type="entry name" value="Hexapeptide repeat proteins"/>
    <property type="match status" value="1"/>
</dbReference>
<keyword evidence="1 5" id="KW-0808">Transferase</keyword>
<dbReference type="Pfam" id="PF25087">
    <property type="entry name" value="GMPPB_C"/>
    <property type="match status" value="1"/>
</dbReference>
<evidence type="ECO:0000256" key="3">
    <source>
        <dbReference type="ARBA" id="ARBA00023315"/>
    </source>
</evidence>
<dbReference type="Proteomes" id="UP000316199">
    <property type="component" value="Unassembled WGS sequence"/>
</dbReference>
<dbReference type="GO" id="GO:0016779">
    <property type="term" value="F:nucleotidyltransferase activity"/>
    <property type="evidence" value="ECO:0007669"/>
    <property type="project" value="UniProtKB-ARBA"/>
</dbReference>
<feature type="domain" description="Mannose-1-phosphate guanyltransferase C-terminal" evidence="4">
    <location>
        <begin position="76"/>
        <end position="154"/>
    </location>
</feature>
<name>A0A520S3P8_9GAMM</name>
<dbReference type="SUPFAM" id="SSF51161">
    <property type="entry name" value="Trimeric LpxA-like enzymes"/>
    <property type="match status" value="1"/>
</dbReference>